<evidence type="ECO:0000256" key="1">
    <source>
        <dbReference type="SAM" id="Phobius"/>
    </source>
</evidence>
<organism evidence="2 3">
    <name type="scientific">Cerasicoccus arenae</name>
    <dbReference type="NCBI Taxonomy" id="424488"/>
    <lineage>
        <taxon>Bacteria</taxon>
        <taxon>Pseudomonadati</taxon>
        <taxon>Verrucomicrobiota</taxon>
        <taxon>Opitutia</taxon>
        <taxon>Puniceicoccales</taxon>
        <taxon>Cerasicoccaceae</taxon>
        <taxon>Cerasicoccus</taxon>
    </lineage>
</organism>
<keyword evidence="1" id="KW-0472">Membrane</keyword>
<reference evidence="2" key="2">
    <citation type="submission" date="2020-09" db="EMBL/GenBank/DDBJ databases">
        <authorList>
            <person name="Sun Q."/>
            <person name="Kim S."/>
        </authorList>
    </citation>
    <scope>NUCLEOTIDE SEQUENCE</scope>
    <source>
        <strain evidence="2">KCTC 12870</strain>
    </source>
</reference>
<reference evidence="2" key="1">
    <citation type="journal article" date="2014" name="Int. J. Syst. Evol. Microbiol.">
        <title>Complete genome sequence of Corynebacterium casei LMG S-19264T (=DSM 44701T), isolated from a smear-ripened cheese.</title>
        <authorList>
            <consortium name="US DOE Joint Genome Institute (JGI-PGF)"/>
            <person name="Walter F."/>
            <person name="Albersmeier A."/>
            <person name="Kalinowski J."/>
            <person name="Ruckert C."/>
        </authorList>
    </citation>
    <scope>NUCLEOTIDE SEQUENCE</scope>
    <source>
        <strain evidence="2">KCTC 12870</strain>
    </source>
</reference>
<evidence type="ECO:0000313" key="3">
    <source>
        <dbReference type="Proteomes" id="UP000642829"/>
    </source>
</evidence>
<dbReference type="Proteomes" id="UP000642829">
    <property type="component" value="Unassembled WGS sequence"/>
</dbReference>
<keyword evidence="1" id="KW-1133">Transmembrane helix</keyword>
<keyword evidence="3" id="KW-1185">Reference proteome</keyword>
<dbReference type="EMBL" id="BMXG01000005">
    <property type="protein sequence ID" value="GHB97030.1"/>
    <property type="molecule type" value="Genomic_DNA"/>
</dbReference>
<accession>A0A8J3DAX7</accession>
<protein>
    <submittedName>
        <fullName evidence="2">Uncharacterized protein</fullName>
    </submittedName>
</protein>
<evidence type="ECO:0000313" key="2">
    <source>
        <dbReference type="EMBL" id="GHB97030.1"/>
    </source>
</evidence>
<comment type="caution">
    <text evidence="2">The sequence shown here is derived from an EMBL/GenBank/DDBJ whole genome shotgun (WGS) entry which is preliminary data.</text>
</comment>
<feature type="transmembrane region" description="Helical" evidence="1">
    <location>
        <begin position="56"/>
        <end position="75"/>
    </location>
</feature>
<name>A0A8J3DAX7_9BACT</name>
<dbReference type="AlphaFoldDB" id="A0A8J3DAX7"/>
<dbReference type="RefSeq" id="WP_189512772.1">
    <property type="nucleotide sequence ID" value="NZ_BMXG01000005.1"/>
</dbReference>
<sequence length="82" mass="9324">MELKQKKGKLFDLLSIEGDRILHKWHLTKESGESFAPISNIDPEFGKVVQKTEGRLPYLLLSLLPLFFLLFLPSLEAPEGSQ</sequence>
<proteinExistence type="predicted"/>
<keyword evidence="1" id="KW-0812">Transmembrane</keyword>
<gene>
    <name evidence="2" type="ORF">GCM10007047_11260</name>
</gene>